<dbReference type="AlphaFoldDB" id="A0A8S1PRS4"/>
<evidence type="ECO:0000256" key="2">
    <source>
        <dbReference type="ARBA" id="ARBA00022692"/>
    </source>
</evidence>
<protein>
    <recommendedName>
        <fullName evidence="8">Phosphatidic acid phosphatase type 2/haloperoxidase domain-containing protein</fullName>
    </recommendedName>
</protein>
<dbReference type="Pfam" id="PF01569">
    <property type="entry name" value="PAP2"/>
    <property type="match status" value="1"/>
</dbReference>
<feature type="transmembrane region" description="Helical" evidence="7">
    <location>
        <begin position="178"/>
        <end position="198"/>
    </location>
</feature>
<feature type="transmembrane region" description="Helical" evidence="7">
    <location>
        <begin position="124"/>
        <end position="141"/>
    </location>
</feature>
<feature type="transmembrane region" description="Helical" evidence="7">
    <location>
        <begin position="353"/>
        <end position="378"/>
    </location>
</feature>
<feature type="transmembrane region" description="Helical" evidence="7">
    <location>
        <begin position="153"/>
        <end position="172"/>
    </location>
</feature>
<evidence type="ECO:0000313" key="9">
    <source>
        <dbReference type="EMBL" id="CAD8105329.1"/>
    </source>
</evidence>
<accession>A0A8S1PRS4</accession>
<dbReference type="PANTHER" id="PTHR14969">
    <property type="entry name" value="SPHINGOSINE-1-PHOSPHATE PHOSPHOHYDROLASE"/>
    <property type="match status" value="1"/>
</dbReference>
<evidence type="ECO:0000256" key="5">
    <source>
        <dbReference type="ARBA" id="ARBA00022989"/>
    </source>
</evidence>
<gene>
    <name evidence="9" type="ORF">PPRIM_AZ9-3.1.T1270017</name>
</gene>
<evidence type="ECO:0000256" key="4">
    <source>
        <dbReference type="ARBA" id="ARBA00022824"/>
    </source>
</evidence>
<evidence type="ECO:0000256" key="1">
    <source>
        <dbReference type="ARBA" id="ARBA00004477"/>
    </source>
</evidence>
<feature type="transmembrane region" description="Helical" evidence="7">
    <location>
        <begin position="9"/>
        <end position="31"/>
    </location>
</feature>
<sequence>MKYNSQKNAILGIILFSTYIIIDQFIDQILLQYTYKFIFSIKNPSFIEISYMIKSTSLLLSEIILLYFYLSFNKKLDVLLLILFSCVLTGTHAFLKEIYNQGRPYMFNSDVQTLECIAELGKPSGHAICIVSYMISIYYADHFENEEEMKLPLFKAILYTIIALIVCLSRVILGVHSIGQVIYGIIFTLCMYMIYLNIVHTKVKKFILKHIKYQSHRLTIFTAVLFLVFLTLSLSADFYSRNYFAQNPNLYYKFMDAVQECRERNGLEKLNDESGFILQRSTSQSYGYYFIIIGALLGLVIFRGVYEEGLYEVQSKFRTRLTLFIRIMLFYFMIFSVQYGMEYYEPEQYESYLIMIVIGHIILGLCITLIYPILMYFLGLEIYGSMQCVNKSTLFIDYSHIWESESMISE</sequence>
<proteinExistence type="predicted"/>
<dbReference type="CDD" id="cd01610">
    <property type="entry name" value="PAP2_like"/>
    <property type="match status" value="1"/>
</dbReference>
<keyword evidence="5 7" id="KW-1133">Transmembrane helix</keyword>
<dbReference type="PANTHER" id="PTHR14969:SF28">
    <property type="entry name" value="DIHYDROSPHINGOSINE 1-PHOSPHATE PHOSPHATASE LCB3-RELATED"/>
    <property type="match status" value="1"/>
</dbReference>
<feature type="transmembrane region" description="Helical" evidence="7">
    <location>
        <begin position="51"/>
        <end position="70"/>
    </location>
</feature>
<feature type="transmembrane region" description="Helical" evidence="7">
    <location>
        <begin position="286"/>
        <end position="302"/>
    </location>
</feature>
<dbReference type="Proteomes" id="UP000688137">
    <property type="component" value="Unassembled WGS sequence"/>
</dbReference>
<comment type="subcellular location">
    <subcellularLocation>
        <location evidence="1">Endoplasmic reticulum membrane</location>
        <topology evidence="1">Multi-pass membrane protein</topology>
    </subcellularLocation>
</comment>
<keyword evidence="4" id="KW-0256">Endoplasmic reticulum</keyword>
<feature type="domain" description="Phosphatidic acid phosphatase type 2/haloperoxidase" evidence="8">
    <location>
        <begin position="79"/>
        <end position="196"/>
    </location>
</feature>
<feature type="transmembrane region" description="Helical" evidence="7">
    <location>
        <begin position="323"/>
        <end position="341"/>
    </location>
</feature>
<keyword evidence="2 7" id="KW-0812">Transmembrane</keyword>
<keyword evidence="3" id="KW-0378">Hydrolase</keyword>
<evidence type="ECO:0000256" key="3">
    <source>
        <dbReference type="ARBA" id="ARBA00022801"/>
    </source>
</evidence>
<reference evidence="9" key="1">
    <citation type="submission" date="2021-01" db="EMBL/GenBank/DDBJ databases">
        <authorList>
            <consortium name="Genoscope - CEA"/>
            <person name="William W."/>
        </authorList>
    </citation>
    <scope>NUCLEOTIDE SEQUENCE</scope>
</reference>
<evidence type="ECO:0000256" key="6">
    <source>
        <dbReference type="ARBA" id="ARBA00023136"/>
    </source>
</evidence>
<keyword evidence="6 7" id="KW-0472">Membrane</keyword>
<dbReference type="EMBL" id="CAJJDM010000130">
    <property type="protein sequence ID" value="CAD8105329.1"/>
    <property type="molecule type" value="Genomic_DNA"/>
</dbReference>
<name>A0A8S1PRS4_PARPR</name>
<evidence type="ECO:0000313" key="10">
    <source>
        <dbReference type="Proteomes" id="UP000688137"/>
    </source>
</evidence>
<evidence type="ECO:0000259" key="8">
    <source>
        <dbReference type="SMART" id="SM00014"/>
    </source>
</evidence>
<comment type="caution">
    <text evidence="9">The sequence shown here is derived from an EMBL/GenBank/DDBJ whole genome shotgun (WGS) entry which is preliminary data.</text>
</comment>
<dbReference type="SMART" id="SM00014">
    <property type="entry name" value="acidPPc"/>
    <property type="match status" value="1"/>
</dbReference>
<feature type="transmembrane region" description="Helical" evidence="7">
    <location>
        <begin position="77"/>
        <end position="95"/>
    </location>
</feature>
<keyword evidence="10" id="KW-1185">Reference proteome</keyword>
<feature type="transmembrane region" description="Helical" evidence="7">
    <location>
        <begin position="218"/>
        <end position="239"/>
    </location>
</feature>
<dbReference type="GO" id="GO:0005789">
    <property type="term" value="C:endoplasmic reticulum membrane"/>
    <property type="evidence" value="ECO:0007669"/>
    <property type="project" value="UniProtKB-SubCell"/>
</dbReference>
<organism evidence="9 10">
    <name type="scientific">Paramecium primaurelia</name>
    <dbReference type="NCBI Taxonomy" id="5886"/>
    <lineage>
        <taxon>Eukaryota</taxon>
        <taxon>Sar</taxon>
        <taxon>Alveolata</taxon>
        <taxon>Ciliophora</taxon>
        <taxon>Intramacronucleata</taxon>
        <taxon>Oligohymenophorea</taxon>
        <taxon>Peniculida</taxon>
        <taxon>Parameciidae</taxon>
        <taxon>Paramecium</taxon>
    </lineage>
</organism>
<evidence type="ECO:0000256" key="7">
    <source>
        <dbReference type="SAM" id="Phobius"/>
    </source>
</evidence>
<dbReference type="InterPro" id="IPR000326">
    <property type="entry name" value="PAP2/HPO"/>
</dbReference>
<dbReference type="GO" id="GO:0042392">
    <property type="term" value="F:sphingosine-1-phosphate phosphatase activity"/>
    <property type="evidence" value="ECO:0007669"/>
    <property type="project" value="TreeGrafter"/>
</dbReference>